<name>A0ABU9CFT3_9BURK</name>
<comment type="subunit">
    <text evidence="3 15">Tetramer of two alpha and two beta subunits.</text>
</comment>
<dbReference type="Gene3D" id="3.30.70.380">
    <property type="entry name" value="Ferrodoxin-fold anticodon-binding domain"/>
    <property type="match status" value="1"/>
</dbReference>
<dbReference type="InterPro" id="IPR045864">
    <property type="entry name" value="aa-tRNA-synth_II/BPL/LPL"/>
</dbReference>
<evidence type="ECO:0000256" key="1">
    <source>
        <dbReference type="ARBA" id="ARBA00004496"/>
    </source>
</evidence>
<dbReference type="PANTHER" id="PTHR10947">
    <property type="entry name" value="PHENYLALANYL-TRNA SYNTHETASE BETA CHAIN AND LEUCINE-RICH REPEAT-CONTAINING PROTEIN 47"/>
    <property type="match status" value="1"/>
</dbReference>
<dbReference type="Gene3D" id="3.30.930.10">
    <property type="entry name" value="Bira Bifunctional Protein, Domain 2"/>
    <property type="match status" value="1"/>
</dbReference>
<keyword evidence="21" id="KW-1185">Reference proteome</keyword>
<feature type="domain" description="TRNA-binding" evidence="17">
    <location>
        <begin position="39"/>
        <end position="157"/>
    </location>
</feature>
<keyword evidence="5 16" id="KW-0820">tRNA-binding</keyword>
<dbReference type="PANTHER" id="PTHR10947:SF0">
    <property type="entry name" value="PHENYLALANINE--TRNA LIGASE BETA SUBUNIT"/>
    <property type="match status" value="1"/>
</dbReference>
<dbReference type="CDD" id="cd02796">
    <property type="entry name" value="tRNA_bind_bactPheRS"/>
    <property type="match status" value="1"/>
</dbReference>
<evidence type="ECO:0000259" key="19">
    <source>
        <dbReference type="PROSITE" id="PS51483"/>
    </source>
</evidence>
<evidence type="ECO:0000259" key="18">
    <source>
        <dbReference type="PROSITE" id="PS51447"/>
    </source>
</evidence>
<keyword evidence="9 15" id="KW-0067">ATP-binding</keyword>
<dbReference type="CDD" id="cd00769">
    <property type="entry name" value="PheRS_beta_core"/>
    <property type="match status" value="1"/>
</dbReference>
<dbReference type="SUPFAM" id="SSF46955">
    <property type="entry name" value="Putative DNA-binding domain"/>
    <property type="match status" value="1"/>
</dbReference>
<keyword evidence="6 15" id="KW-0436">Ligase</keyword>
<evidence type="ECO:0000256" key="4">
    <source>
        <dbReference type="ARBA" id="ARBA00022490"/>
    </source>
</evidence>
<dbReference type="Gene3D" id="2.40.50.140">
    <property type="entry name" value="Nucleic acid-binding proteins"/>
    <property type="match status" value="1"/>
</dbReference>
<dbReference type="Pfam" id="PF03147">
    <property type="entry name" value="FDX-ACB"/>
    <property type="match status" value="1"/>
</dbReference>
<dbReference type="NCBIfam" id="NF045760">
    <property type="entry name" value="YtpR"/>
    <property type="match status" value="1"/>
</dbReference>
<evidence type="ECO:0000256" key="5">
    <source>
        <dbReference type="ARBA" id="ARBA00022555"/>
    </source>
</evidence>
<evidence type="ECO:0000256" key="7">
    <source>
        <dbReference type="ARBA" id="ARBA00022723"/>
    </source>
</evidence>
<evidence type="ECO:0000256" key="6">
    <source>
        <dbReference type="ARBA" id="ARBA00022598"/>
    </source>
</evidence>
<dbReference type="InterPro" id="IPR020825">
    <property type="entry name" value="Phe-tRNA_synthase-like_B3/B4"/>
</dbReference>
<keyword evidence="12 15" id="KW-0648">Protein biosynthesis</keyword>
<keyword evidence="8 15" id="KW-0547">Nucleotide-binding</keyword>
<evidence type="ECO:0000256" key="13">
    <source>
        <dbReference type="ARBA" id="ARBA00023146"/>
    </source>
</evidence>
<dbReference type="PROSITE" id="PS51483">
    <property type="entry name" value="B5"/>
    <property type="match status" value="1"/>
</dbReference>
<dbReference type="SUPFAM" id="SSF54991">
    <property type="entry name" value="Anticodon-binding domain of PheRS"/>
    <property type="match status" value="1"/>
</dbReference>
<dbReference type="InterPro" id="IPR004532">
    <property type="entry name" value="Phe-tRNA-ligase_IIc_bsu_bact"/>
</dbReference>
<keyword evidence="4 15" id="KW-0963">Cytoplasm</keyword>
<comment type="caution">
    <text evidence="20">The sequence shown here is derived from an EMBL/GenBank/DDBJ whole genome shotgun (WGS) entry which is preliminary data.</text>
</comment>
<comment type="subcellular location">
    <subcellularLocation>
        <location evidence="1 15">Cytoplasm</location>
    </subcellularLocation>
</comment>
<dbReference type="InterPro" id="IPR045060">
    <property type="entry name" value="Phe-tRNA-ligase_IIc_bsu"/>
</dbReference>
<dbReference type="SMART" id="SM00874">
    <property type="entry name" value="B5"/>
    <property type="match status" value="1"/>
</dbReference>
<evidence type="ECO:0000256" key="12">
    <source>
        <dbReference type="ARBA" id="ARBA00022917"/>
    </source>
</evidence>
<keyword evidence="11 16" id="KW-0694">RNA-binding</keyword>
<dbReference type="RefSeq" id="WP_341410392.1">
    <property type="nucleotide sequence ID" value="NZ_JBBUTH010000004.1"/>
</dbReference>
<dbReference type="NCBIfam" id="TIGR00472">
    <property type="entry name" value="pheT_bact"/>
    <property type="match status" value="1"/>
</dbReference>
<evidence type="ECO:0000256" key="9">
    <source>
        <dbReference type="ARBA" id="ARBA00022840"/>
    </source>
</evidence>
<keyword evidence="10 15" id="KW-0460">Magnesium</keyword>
<protein>
    <recommendedName>
        <fullName evidence="15">Phenylalanine--tRNA ligase beta subunit</fullName>
        <ecNumber evidence="15">6.1.1.20</ecNumber>
    </recommendedName>
    <alternativeName>
        <fullName evidence="15">Phenylalanyl-tRNA synthetase beta subunit</fullName>
        <shortName evidence="15">PheRS</shortName>
    </alternativeName>
</protein>
<evidence type="ECO:0000256" key="8">
    <source>
        <dbReference type="ARBA" id="ARBA00022741"/>
    </source>
</evidence>
<evidence type="ECO:0000256" key="11">
    <source>
        <dbReference type="ARBA" id="ARBA00022884"/>
    </source>
</evidence>
<evidence type="ECO:0000259" key="17">
    <source>
        <dbReference type="PROSITE" id="PS50886"/>
    </source>
</evidence>
<dbReference type="Gene3D" id="3.30.56.10">
    <property type="match status" value="2"/>
</dbReference>
<proteinExistence type="inferred from homology"/>
<dbReference type="SMART" id="SM00873">
    <property type="entry name" value="B3_4"/>
    <property type="match status" value="1"/>
</dbReference>
<keyword evidence="7 15" id="KW-0479">Metal-binding</keyword>
<evidence type="ECO:0000256" key="2">
    <source>
        <dbReference type="ARBA" id="ARBA00008653"/>
    </source>
</evidence>
<evidence type="ECO:0000256" key="14">
    <source>
        <dbReference type="ARBA" id="ARBA00049255"/>
    </source>
</evidence>
<dbReference type="EMBL" id="JBBUTH010000004">
    <property type="protein sequence ID" value="MEK8050725.1"/>
    <property type="molecule type" value="Genomic_DNA"/>
</dbReference>
<evidence type="ECO:0000256" key="15">
    <source>
        <dbReference type="HAMAP-Rule" id="MF_00283"/>
    </source>
</evidence>
<dbReference type="SUPFAM" id="SSF56037">
    <property type="entry name" value="PheT/TilS domain"/>
    <property type="match status" value="1"/>
</dbReference>
<evidence type="ECO:0000256" key="16">
    <source>
        <dbReference type="PROSITE-ProRule" id="PRU00209"/>
    </source>
</evidence>
<dbReference type="InterPro" id="IPR005147">
    <property type="entry name" value="tRNA_synthase_B5-dom"/>
</dbReference>
<dbReference type="InterPro" id="IPR005146">
    <property type="entry name" value="B3/B4_tRNA-bd"/>
</dbReference>
<dbReference type="Pfam" id="PF01588">
    <property type="entry name" value="tRNA_bind"/>
    <property type="match status" value="1"/>
</dbReference>
<dbReference type="InterPro" id="IPR009061">
    <property type="entry name" value="DNA-bd_dom_put_sf"/>
</dbReference>
<reference evidence="20 21" key="1">
    <citation type="submission" date="2024-04" db="EMBL/GenBank/DDBJ databases">
        <title>Novel species of the genus Ideonella isolated from streams.</title>
        <authorList>
            <person name="Lu H."/>
        </authorList>
    </citation>
    <scope>NUCLEOTIDE SEQUENCE [LARGE SCALE GENOMIC DNA]</scope>
    <source>
        <strain evidence="20 21">DXS22W</strain>
    </source>
</reference>
<dbReference type="Pfam" id="PF17759">
    <property type="entry name" value="tRNA_synthFbeta"/>
    <property type="match status" value="1"/>
</dbReference>
<gene>
    <name evidence="15 20" type="primary">pheT</name>
    <name evidence="20" type="ORF">AACH10_10785</name>
</gene>
<evidence type="ECO:0000313" key="20">
    <source>
        <dbReference type="EMBL" id="MEK8050725.1"/>
    </source>
</evidence>
<dbReference type="SMART" id="SM00896">
    <property type="entry name" value="FDX-ACB"/>
    <property type="match status" value="1"/>
</dbReference>
<dbReference type="InterPro" id="IPR012340">
    <property type="entry name" value="NA-bd_OB-fold"/>
</dbReference>
<comment type="cofactor">
    <cofactor evidence="15">
        <name>Mg(2+)</name>
        <dbReference type="ChEBI" id="CHEBI:18420"/>
    </cofactor>
    <text evidence="15">Binds 2 magnesium ions per tetramer.</text>
</comment>
<evidence type="ECO:0000256" key="10">
    <source>
        <dbReference type="ARBA" id="ARBA00022842"/>
    </source>
</evidence>
<feature type="binding site" evidence="15">
    <location>
        <position position="471"/>
    </location>
    <ligand>
        <name>Mg(2+)</name>
        <dbReference type="ChEBI" id="CHEBI:18420"/>
        <note>shared with alpha subunit</note>
    </ligand>
</feature>
<dbReference type="Gene3D" id="3.50.40.10">
    <property type="entry name" value="Phenylalanyl-trna Synthetase, Chain B, domain 3"/>
    <property type="match status" value="1"/>
</dbReference>
<feature type="domain" description="B5" evidence="19">
    <location>
        <begin position="408"/>
        <end position="483"/>
    </location>
</feature>
<dbReference type="SUPFAM" id="SSF50249">
    <property type="entry name" value="Nucleic acid-binding proteins"/>
    <property type="match status" value="1"/>
</dbReference>
<feature type="domain" description="FDX-ACB" evidence="18">
    <location>
        <begin position="710"/>
        <end position="807"/>
    </location>
</feature>
<comment type="catalytic activity">
    <reaction evidence="14 15">
        <text>tRNA(Phe) + L-phenylalanine + ATP = L-phenylalanyl-tRNA(Phe) + AMP + diphosphate + H(+)</text>
        <dbReference type="Rhea" id="RHEA:19413"/>
        <dbReference type="Rhea" id="RHEA-COMP:9668"/>
        <dbReference type="Rhea" id="RHEA-COMP:9699"/>
        <dbReference type="ChEBI" id="CHEBI:15378"/>
        <dbReference type="ChEBI" id="CHEBI:30616"/>
        <dbReference type="ChEBI" id="CHEBI:33019"/>
        <dbReference type="ChEBI" id="CHEBI:58095"/>
        <dbReference type="ChEBI" id="CHEBI:78442"/>
        <dbReference type="ChEBI" id="CHEBI:78531"/>
        <dbReference type="ChEBI" id="CHEBI:456215"/>
        <dbReference type="EC" id="6.1.1.20"/>
    </reaction>
</comment>
<dbReference type="SUPFAM" id="SSF55681">
    <property type="entry name" value="Class II aaRS and biotin synthetases"/>
    <property type="match status" value="1"/>
</dbReference>
<dbReference type="InterPro" id="IPR033714">
    <property type="entry name" value="tRNA_bind_bactPheRS"/>
</dbReference>
<dbReference type="Pfam" id="PF03483">
    <property type="entry name" value="B3_4"/>
    <property type="match status" value="1"/>
</dbReference>
<organism evidence="20 21">
    <name type="scientific">Pseudaquabacterium inlustre</name>
    <dbReference type="NCBI Taxonomy" id="2984192"/>
    <lineage>
        <taxon>Bacteria</taxon>
        <taxon>Pseudomonadati</taxon>
        <taxon>Pseudomonadota</taxon>
        <taxon>Betaproteobacteria</taxon>
        <taxon>Burkholderiales</taxon>
        <taxon>Sphaerotilaceae</taxon>
        <taxon>Pseudaquabacterium</taxon>
    </lineage>
</organism>
<comment type="similarity">
    <text evidence="2 15">Belongs to the phenylalanyl-tRNA synthetase beta subunit family. Type 1 subfamily.</text>
</comment>
<dbReference type="HAMAP" id="MF_00283">
    <property type="entry name" value="Phe_tRNA_synth_beta1"/>
    <property type="match status" value="1"/>
</dbReference>
<feature type="binding site" evidence="15">
    <location>
        <position position="461"/>
    </location>
    <ligand>
        <name>Mg(2+)</name>
        <dbReference type="ChEBI" id="CHEBI:18420"/>
        <note>shared with alpha subunit</note>
    </ligand>
</feature>
<evidence type="ECO:0000313" key="21">
    <source>
        <dbReference type="Proteomes" id="UP001365405"/>
    </source>
</evidence>
<dbReference type="PROSITE" id="PS50886">
    <property type="entry name" value="TRBD"/>
    <property type="match status" value="1"/>
</dbReference>
<dbReference type="GO" id="GO:0004826">
    <property type="term" value="F:phenylalanine-tRNA ligase activity"/>
    <property type="evidence" value="ECO:0007669"/>
    <property type="project" value="UniProtKB-EC"/>
</dbReference>
<sequence length="808" mass="87139">MQFPESWLREFCNPPLNTAELADLLTMSGLEVEEMRPVAPPFTGVVVAEIVEAEQHPNADRLRVCRVDAGPHSKDGPLQIVCGAPNARVGIKVPLALVGAALPPAEEGGAPFAIKVGKLRGVESFGMLCSARELKLSEDHGGLLELAADATVGQDIRAHLNLDDTVFTLKLTPNLAHLLSVYGIAREVSALTGAPLNSPAFPPVAVTQDSRLPVEVHAPDLCGRFSGRTVRGVNTQAKTPAWMVERLARCGQRSVSPLVDISNYVMFEYGRPSHIFDLDKIHEKLVVRWGAVGETLKLLNGNTVTLDETVGVIADAQAVESLAGIMGGDATAVNDDTRNIYIEAAFWWPQAVAGRSRRYNFSTDAGHRFERGVDPAQTVEHIERITQLVLDICGGQAGPMDDQTLRLPARQPVALRVERAAKVIGMPVTQAQCAQVFQRLGLAFTEAAGRLTVTPPSWRFDLAIEEDLIEEVVRVIGYNALPPTPPVAPVTGQLRAENQRSRHAVRHALAALGYQETINFSFVEARWEHELAGNADPIRVLNPIAAPLAVMRSSLIGSLVAVLRHNLARKAPRVRVFELGRVAMRDAAVTDSDTTVAGVHQPMRVAGLAYGPLDITQWGTAERAVDFFDLKGDVEALLAPRQARFEPAAHPALHPGRSAQVIVDGQAIGFIGELHPKWRQAYELPQAPLLFELDLDAVQQRGVPVGQAIPRHQAALRDLALVVGEQASHDALIAALRDDPAGLVQSATLFDVYRPAKPAADMAAGERSMAVRLELLDREATLTDERIEAAVTAAVARAAASVGARLRA</sequence>
<dbReference type="Proteomes" id="UP001365405">
    <property type="component" value="Unassembled WGS sequence"/>
</dbReference>
<dbReference type="PROSITE" id="PS51447">
    <property type="entry name" value="FDX_ACB"/>
    <property type="match status" value="1"/>
</dbReference>
<dbReference type="Pfam" id="PF03484">
    <property type="entry name" value="B5"/>
    <property type="match status" value="1"/>
</dbReference>
<accession>A0ABU9CFT3</accession>
<dbReference type="InterPro" id="IPR041616">
    <property type="entry name" value="PheRS_beta_core"/>
</dbReference>
<feature type="binding site" evidence="15">
    <location>
        <position position="467"/>
    </location>
    <ligand>
        <name>Mg(2+)</name>
        <dbReference type="ChEBI" id="CHEBI:18420"/>
        <note>shared with alpha subunit</note>
    </ligand>
</feature>
<feature type="binding site" evidence="15">
    <location>
        <position position="470"/>
    </location>
    <ligand>
        <name>Mg(2+)</name>
        <dbReference type="ChEBI" id="CHEBI:18420"/>
        <note>shared with alpha subunit</note>
    </ligand>
</feature>
<dbReference type="InterPro" id="IPR005121">
    <property type="entry name" value="Fdx_antiC-bd"/>
</dbReference>
<dbReference type="InterPro" id="IPR036690">
    <property type="entry name" value="Fdx_antiC-bd_sf"/>
</dbReference>
<dbReference type="EC" id="6.1.1.20" evidence="15"/>
<keyword evidence="13 15" id="KW-0030">Aminoacyl-tRNA synthetase</keyword>
<evidence type="ECO:0000256" key="3">
    <source>
        <dbReference type="ARBA" id="ARBA00011209"/>
    </source>
</evidence>
<dbReference type="InterPro" id="IPR002547">
    <property type="entry name" value="tRNA-bd_dom"/>
</dbReference>